<dbReference type="InterPro" id="IPR050638">
    <property type="entry name" value="AA-Vitamin_Transporters"/>
</dbReference>
<dbReference type="GO" id="GO:0016020">
    <property type="term" value="C:membrane"/>
    <property type="evidence" value="ECO:0007669"/>
    <property type="project" value="UniProtKB-SubCell"/>
</dbReference>
<gene>
    <name evidence="7" type="ORF">MNBD_ALPHA03-329</name>
</gene>
<evidence type="ECO:0000256" key="5">
    <source>
        <dbReference type="SAM" id="Phobius"/>
    </source>
</evidence>
<evidence type="ECO:0000256" key="3">
    <source>
        <dbReference type="ARBA" id="ARBA00022989"/>
    </source>
</evidence>
<feature type="transmembrane region" description="Helical" evidence="5">
    <location>
        <begin position="252"/>
        <end position="268"/>
    </location>
</feature>
<keyword evidence="2 5" id="KW-0812">Transmembrane</keyword>
<dbReference type="InterPro" id="IPR000620">
    <property type="entry name" value="EamA_dom"/>
</dbReference>
<evidence type="ECO:0000256" key="1">
    <source>
        <dbReference type="ARBA" id="ARBA00004141"/>
    </source>
</evidence>
<organism evidence="7">
    <name type="scientific">hydrothermal vent metagenome</name>
    <dbReference type="NCBI Taxonomy" id="652676"/>
    <lineage>
        <taxon>unclassified sequences</taxon>
        <taxon>metagenomes</taxon>
        <taxon>ecological metagenomes</taxon>
    </lineage>
</organism>
<dbReference type="AlphaFoldDB" id="A0A3B1B6S4"/>
<proteinExistence type="predicted"/>
<feature type="transmembrane region" description="Helical" evidence="5">
    <location>
        <begin position="72"/>
        <end position="91"/>
    </location>
</feature>
<evidence type="ECO:0000313" key="7">
    <source>
        <dbReference type="EMBL" id="VAX02015.1"/>
    </source>
</evidence>
<name>A0A3B1B6S4_9ZZZZ</name>
<comment type="subcellular location">
    <subcellularLocation>
        <location evidence="1">Membrane</location>
        <topology evidence="1">Multi-pass membrane protein</topology>
    </subcellularLocation>
</comment>
<reference evidence="7" key="1">
    <citation type="submission" date="2018-06" db="EMBL/GenBank/DDBJ databases">
        <authorList>
            <person name="Zhirakovskaya E."/>
        </authorList>
    </citation>
    <scope>NUCLEOTIDE SEQUENCE</scope>
</reference>
<dbReference type="EMBL" id="UOFW01000006">
    <property type="protein sequence ID" value="VAX02015.1"/>
    <property type="molecule type" value="Genomic_DNA"/>
</dbReference>
<feature type="transmembrane region" description="Helical" evidence="5">
    <location>
        <begin position="218"/>
        <end position="240"/>
    </location>
</feature>
<accession>A0A3B1B6S4</accession>
<dbReference type="Gene3D" id="1.10.3730.20">
    <property type="match status" value="1"/>
</dbReference>
<feature type="transmembrane region" description="Helical" evidence="5">
    <location>
        <begin position="12"/>
        <end position="31"/>
    </location>
</feature>
<feature type="transmembrane region" description="Helical" evidence="5">
    <location>
        <begin position="155"/>
        <end position="176"/>
    </location>
</feature>
<feature type="transmembrane region" description="Helical" evidence="5">
    <location>
        <begin position="128"/>
        <end position="149"/>
    </location>
</feature>
<feature type="transmembrane region" description="Helical" evidence="5">
    <location>
        <begin position="37"/>
        <end position="60"/>
    </location>
</feature>
<keyword evidence="4 5" id="KW-0472">Membrane</keyword>
<evidence type="ECO:0000256" key="2">
    <source>
        <dbReference type="ARBA" id="ARBA00022692"/>
    </source>
</evidence>
<feature type="domain" description="EamA" evidence="6">
    <location>
        <begin position="11"/>
        <end position="140"/>
    </location>
</feature>
<dbReference type="PANTHER" id="PTHR32322:SF9">
    <property type="entry name" value="AMINO-ACID METABOLITE EFFLUX PUMP-RELATED"/>
    <property type="match status" value="1"/>
</dbReference>
<dbReference type="InterPro" id="IPR037185">
    <property type="entry name" value="EmrE-like"/>
</dbReference>
<evidence type="ECO:0000256" key="4">
    <source>
        <dbReference type="ARBA" id="ARBA00023136"/>
    </source>
</evidence>
<evidence type="ECO:0000259" key="6">
    <source>
        <dbReference type="Pfam" id="PF00892"/>
    </source>
</evidence>
<feature type="transmembrane region" description="Helical" evidence="5">
    <location>
        <begin position="274"/>
        <end position="290"/>
    </location>
</feature>
<keyword evidence="3 5" id="KW-1133">Transmembrane helix</keyword>
<feature type="domain" description="EamA" evidence="6">
    <location>
        <begin position="158"/>
        <end position="289"/>
    </location>
</feature>
<dbReference type="PANTHER" id="PTHR32322">
    <property type="entry name" value="INNER MEMBRANE TRANSPORTER"/>
    <property type="match status" value="1"/>
</dbReference>
<dbReference type="Pfam" id="PF00892">
    <property type="entry name" value="EamA"/>
    <property type="match status" value="2"/>
</dbReference>
<feature type="transmembrane region" description="Helical" evidence="5">
    <location>
        <begin position="188"/>
        <end position="206"/>
    </location>
</feature>
<feature type="transmembrane region" description="Helical" evidence="5">
    <location>
        <begin position="97"/>
        <end position="116"/>
    </location>
</feature>
<sequence>MTENRAPSHFIYLILLALLWGTAYMFVKIALESIPPLTISAGRTVIGAAIISLIALRMGVKLPEKLSDWGHCTIIGLAGAVIPFFLMSWGLQYVQSSLAAICMSLLPLFTILLAHYLTNDEKFKANKLVGIIFGIIGVSSLFYGTISGLDSSVNLYLALFALLLTSFFYALSGVLIRGLKNKNPLSTSSAMLISSSLITIPLALFFEEPWTISPTSSALYALFALGIFSTGIAALVLFHLTHLAGATFVSHSTYMLPLVGISSGYIWLDEPLKITYVISVLFIFTGIFLAEKNTLKIPR</sequence>
<protein>
    <recommendedName>
        <fullName evidence="6">EamA domain-containing protein</fullName>
    </recommendedName>
</protein>
<dbReference type="SUPFAM" id="SSF103481">
    <property type="entry name" value="Multidrug resistance efflux transporter EmrE"/>
    <property type="match status" value="2"/>
</dbReference>